<protein>
    <submittedName>
        <fullName evidence="2">Uncharacterized protein</fullName>
    </submittedName>
</protein>
<name>A0A6J4U691_9BACT</name>
<sequence length="63" mass="7298">MAVVFSASRAAPGRRRPGVRSMASLPPRRHRRPRQRFPPVRRPCYDPAPRRGRSGIPRRTPRE</sequence>
<evidence type="ECO:0000313" key="2">
    <source>
        <dbReference type="EMBL" id="CAA9541943.1"/>
    </source>
</evidence>
<feature type="compositionally biased region" description="Low complexity" evidence="1">
    <location>
        <begin position="1"/>
        <end position="11"/>
    </location>
</feature>
<dbReference type="EMBL" id="CADCWE010000128">
    <property type="protein sequence ID" value="CAA9541943.1"/>
    <property type="molecule type" value="Genomic_DNA"/>
</dbReference>
<evidence type="ECO:0000256" key="1">
    <source>
        <dbReference type="SAM" id="MobiDB-lite"/>
    </source>
</evidence>
<proteinExistence type="predicted"/>
<gene>
    <name evidence="2" type="ORF">AVDCRST_MAG73-2026</name>
</gene>
<reference evidence="2" key="1">
    <citation type="submission" date="2020-02" db="EMBL/GenBank/DDBJ databases">
        <authorList>
            <person name="Meier V. D."/>
        </authorList>
    </citation>
    <scope>NUCLEOTIDE SEQUENCE</scope>
    <source>
        <strain evidence="2">AVDCRST_MAG73</strain>
    </source>
</reference>
<feature type="region of interest" description="Disordered" evidence="1">
    <location>
        <begin position="1"/>
        <end position="63"/>
    </location>
</feature>
<dbReference type="AlphaFoldDB" id="A0A6J4U691"/>
<organism evidence="2">
    <name type="scientific">uncultured Thermomicrobiales bacterium</name>
    <dbReference type="NCBI Taxonomy" id="1645740"/>
    <lineage>
        <taxon>Bacteria</taxon>
        <taxon>Pseudomonadati</taxon>
        <taxon>Thermomicrobiota</taxon>
        <taxon>Thermomicrobia</taxon>
        <taxon>Thermomicrobiales</taxon>
        <taxon>environmental samples</taxon>
    </lineage>
</organism>
<accession>A0A6J4U691</accession>